<gene>
    <name evidence="7" type="ordered locus">Ocepr_1715</name>
</gene>
<dbReference type="Pfam" id="PF04932">
    <property type="entry name" value="Wzy_C"/>
    <property type="match status" value="1"/>
</dbReference>
<evidence type="ECO:0000256" key="5">
    <source>
        <dbReference type="SAM" id="Phobius"/>
    </source>
</evidence>
<accession>E4U4V1</accession>
<evidence type="ECO:0000313" key="7">
    <source>
        <dbReference type="EMBL" id="ADR37168.1"/>
    </source>
</evidence>
<comment type="subcellular location">
    <subcellularLocation>
        <location evidence="1">Membrane</location>
        <topology evidence="1">Multi-pass membrane protein</topology>
    </subcellularLocation>
</comment>
<feature type="transmembrane region" description="Helical" evidence="5">
    <location>
        <begin position="99"/>
        <end position="120"/>
    </location>
</feature>
<dbReference type="STRING" id="670487.Ocepr_1715"/>
<evidence type="ECO:0000313" key="8">
    <source>
        <dbReference type="Proteomes" id="UP000008722"/>
    </source>
</evidence>
<feature type="transmembrane region" description="Helical" evidence="5">
    <location>
        <begin position="307"/>
        <end position="326"/>
    </location>
</feature>
<dbReference type="GO" id="GO:0016020">
    <property type="term" value="C:membrane"/>
    <property type="evidence" value="ECO:0007669"/>
    <property type="project" value="UniProtKB-SubCell"/>
</dbReference>
<evidence type="ECO:0000256" key="4">
    <source>
        <dbReference type="ARBA" id="ARBA00023136"/>
    </source>
</evidence>
<dbReference type="Proteomes" id="UP000008722">
    <property type="component" value="Chromosome"/>
</dbReference>
<feature type="transmembrane region" description="Helical" evidence="5">
    <location>
        <begin position="126"/>
        <end position="145"/>
    </location>
</feature>
<evidence type="ECO:0000256" key="3">
    <source>
        <dbReference type="ARBA" id="ARBA00022989"/>
    </source>
</evidence>
<feature type="transmembrane region" description="Helical" evidence="5">
    <location>
        <begin position="51"/>
        <end position="68"/>
    </location>
</feature>
<dbReference type="PANTHER" id="PTHR37422:SF13">
    <property type="entry name" value="LIPOPOLYSACCHARIDE BIOSYNTHESIS PROTEIN PA4999-RELATED"/>
    <property type="match status" value="1"/>
</dbReference>
<keyword evidence="4 5" id="KW-0472">Membrane</keyword>
<dbReference type="InterPro" id="IPR007016">
    <property type="entry name" value="O-antigen_ligase-rel_domated"/>
</dbReference>
<organism evidence="7 8">
    <name type="scientific">Oceanithermus profundus (strain DSM 14977 / NBRC 100410 / VKM B-2274 / 506)</name>
    <dbReference type="NCBI Taxonomy" id="670487"/>
    <lineage>
        <taxon>Bacteria</taxon>
        <taxon>Thermotogati</taxon>
        <taxon>Deinococcota</taxon>
        <taxon>Deinococci</taxon>
        <taxon>Thermales</taxon>
        <taxon>Thermaceae</taxon>
        <taxon>Oceanithermus</taxon>
    </lineage>
</organism>
<keyword evidence="8" id="KW-1185">Reference proteome</keyword>
<dbReference type="PANTHER" id="PTHR37422">
    <property type="entry name" value="TEICHURONIC ACID BIOSYNTHESIS PROTEIN TUAE"/>
    <property type="match status" value="1"/>
</dbReference>
<proteinExistence type="predicted"/>
<sequence>MTYLRYLPHIAFLYLAWRVWDYPYFIYTEPPFWLVLGGLAALAYWGRELPYVGWLWWGWGLLTLTWSLAPGNTLVASLWELPILAALAVGRWREGLVAFNLYLLFVGLFTALSLFHYGLVQYFSGSVHYLLGEQALWLVPLALYWMHTRPRYRWAAALLASVAVYAVLISGARAAYLPLALVLVAFTAMVSRQGVRPVRVLGSLALIFTALFAVDAAIPGHPAQTALVYKSQVTQRDAQNVDEGIGNVGSRLTMWKLAVHMAVERPLGTGNGSYAQVFEGFMEVPAFDGVWSRSPHNYLLETLATGGWPRFFILLVLLWPIVRGFYSDDWPWALAAAAVWTTLLFDVTGFIPGFLILAFLSLGPLLPQGKLSPPWVWGLGLVAGLALAAWWYLPCTGPECAIERYRGYPEKVLSAVQANPEAADRLLREAEVLYTRSPWPILGMYRIATSEREKTAQLERLVEEFPYSNANYYAALIRRYEEQGDEAKAAELLQRARKLFPHSTRIDDIK</sequence>
<evidence type="ECO:0000256" key="2">
    <source>
        <dbReference type="ARBA" id="ARBA00022692"/>
    </source>
</evidence>
<dbReference type="EMBL" id="CP002361">
    <property type="protein sequence ID" value="ADR37168.1"/>
    <property type="molecule type" value="Genomic_DNA"/>
</dbReference>
<keyword evidence="3 5" id="KW-1133">Transmembrane helix</keyword>
<evidence type="ECO:0000256" key="1">
    <source>
        <dbReference type="ARBA" id="ARBA00004141"/>
    </source>
</evidence>
<feature type="transmembrane region" description="Helical" evidence="5">
    <location>
        <begin position="24"/>
        <end position="44"/>
    </location>
</feature>
<dbReference type="InterPro" id="IPR051533">
    <property type="entry name" value="WaaL-like"/>
</dbReference>
<dbReference type="AlphaFoldDB" id="E4U4V1"/>
<feature type="transmembrane region" description="Helical" evidence="5">
    <location>
        <begin position="333"/>
        <end position="362"/>
    </location>
</feature>
<name>E4U4V1_OCEP5</name>
<feature type="domain" description="O-antigen ligase-related" evidence="6">
    <location>
        <begin position="160"/>
        <end position="314"/>
    </location>
</feature>
<dbReference type="HOGENOM" id="CLU_530810_0_0_0"/>
<reference evidence="7 8" key="2">
    <citation type="journal article" date="2011" name="Stand. Genomic Sci.">
        <title>Complete genome sequence of Oceanithermus profundus type strain (506).</title>
        <authorList>
            <person name="Pati A."/>
            <person name="Zhang X."/>
            <person name="Lapidus A."/>
            <person name="Nolan M."/>
            <person name="Lucas S."/>
            <person name="Del Rio T.G."/>
            <person name="Tice H."/>
            <person name="Cheng J.F."/>
            <person name="Tapia R."/>
            <person name="Han C."/>
            <person name="Goodwin L."/>
            <person name="Pitluck S."/>
            <person name="Liolios K."/>
            <person name="Pagani I."/>
            <person name="Ivanova N."/>
            <person name="Mavromatis K."/>
            <person name="Chen A."/>
            <person name="Palaniappan K."/>
            <person name="Hauser L."/>
            <person name="Jeffries C.D."/>
            <person name="Brambilla E.M."/>
            <person name="Rohl A."/>
            <person name="Mwirichia R."/>
            <person name="Rohde M."/>
            <person name="Tindall B.J."/>
            <person name="Sikorski J."/>
            <person name="Wirth R."/>
            <person name="Goker M."/>
            <person name="Woyke T."/>
            <person name="Detter J.C."/>
            <person name="Bristow J."/>
            <person name="Eisen J.A."/>
            <person name="Markowitz V."/>
            <person name="Hugenholtz P."/>
            <person name="Kyrpides N.C."/>
            <person name="Klenk H.P."/>
            <person name="Land M."/>
        </authorList>
    </citation>
    <scope>NUCLEOTIDE SEQUENCE [LARGE SCALE GENOMIC DNA]</scope>
    <source>
        <strain evidence="8">DSM 14977 / NBRC 100410 / VKM B-2274 / 506</strain>
    </source>
</reference>
<reference evidence="8" key="1">
    <citation type="submission" date="2010-11" db="EMBL/GenBank/DDBJ databases">
        <title>The complete sequence of chromosome of Oceanithermus profundus DSM 14977.</title>
        <authorList>
            <consortium name="US DOE Joint Genome Institute (JGI-PGF)"/>
            <person name="Lucas S."/>
            <person name="Copeland A."/>
            <person name="Lapidus A."/>
            <person name="Bruce D."/>
            <person name="Goodwin L."/>
            <person name="Pitluck S."/>
            <person name="Kyrpides N."/>
            <person name="Mavromatis K."/>
            <person name="Pagani I."/>
            <person name="Ivanova N."/>
            <person name="Zhang X."/>
            <person name="Brettin T."/>
            <person name="Detter J.C."/>
            <person name="Tapia R."/>
            <person name="Han C."/>
            <person name="Land M."/>
            <person name="Hauser L."/>
            <person name="Markowitz V."/>
            <person name="Cheng J.-F."/>
            <person name="Hugenholtz P."/>
            <person name="Woyke T."/>
            <person name="Wu D."/>
            <person name="Tindall B."/>
            <person name="Faehnrich R."/>
            <person name="Brambilla E."/>
            <person name="Klenk H.-P."/>
            <person name="Eisen J.A."/>
        </authorList>
    </citation>
    <scope>NUCLEOTIDE SEQUENCE [LARGE SCALE GENOMIC DNA]</scope>
    <source>
        <strain evidence="8">DSM 14977 / NBRC 100410 / VKM B-2274 / 506</strain>
    </source>
</reference>
<feature type="transmembrane region" description="Helical" evidence="5">
    <location>
        <begin position="374"/>
        <end position="393"/>
    </location>
</feature>
<keyword evidence="2 5" id="KW-0812">Transmembrane</keyword>
<dbReference type="KEGG" id="opr:Ocepr_1715"/>
<evidence type="ECO:0000259" key="6">
    <source>
        <dbReference type="Pfam" id="PF04932"/>
    </source>
</evidence>
<dbReference type="OrthoDB" id="25255at2"/>
<dbReference type="RefSeq" id="WP_013458338.1">
    <property type="nucleotide sequence ID" value="NC_014761.1"/>
</dbReference>
<dbReference type="eggNOG" id="COG3307">
    <property type="taxonomic scope" value="Bacteria"/>
</dbReference>
<feature type="transmembrane region" description="Helical" evidence="5">
    <location>
        <begin position="198"/>
        <end position="218"/>
    </location>
</feature>
<protein>
    <submittedName>
        <fullName evidence="7">O-antigen polymerase</fullName>
    </submittedName>
</protein>